<organism evidence="3 4">
    <name type="scientific">Labilithrix luteola</name>
    <dbReference type="NCBI Taxonomy" id="1391654"/>
    <lineage>
        <taxon>Bacteria</taxon>
        <taxon>Pseudomonadati</taxon>
        <taxon>Myxococcota</taxon>
        <taxon>Polyangia</taxon>
        <taxon>Polyangiales</taxon>
        <taxon>Labilitrichaceae</taxon>
        <taxon>Labilithrix</taxon>
    </lineage>
</organism>
<reference evidence="3 4" key="1">
    <citation type="submission" date="2015-08" db="EMBL/GenBank/DDBJ databases">
        <authorList>
            <person name="Babu N.S."/>
            <person name="Beckwith C.J."/>
            <person name="Beseler K.G."/>
            <person name="Brison A."/>
            <person name="Carone J.V."/>
            <person name="Caskin T.P."/>
            <person name="Diamond M."/>
            <person name="Durham M.E."/>
            <person name="Foxe J.M."/>
            <person name="Go M."/>
            <person name="Henderson B.A."/>
            <person name="Jones I.B."/>
            <person name="McGettigan J.A."/>
            <person name="Micheletti S.J."/>
            <person name="Nasrallah M.E."/>
            <person name="Ortiz D."/>
            <person name="Piller C.R."/>
            <person name="Privatt S.R."/>
            <person name="Schneider S.L."/>
            <person name="Sharp S."/>
            <person name="Smith T.C."/>
            <person name="Stanton J.D."/>
            <person name="Ullery H.E."/>
            <person name="Wilson R.J."/>
            <person name="Serrano M.G."/>
            <person name="Buck G."/>
            <person name="Lee V."/>
            <person name="Wang Y."/>
            <person name="Carvalho R."/>
            <person name="Voegtly L."/>
            <person name="Shi R."/>
            <person name="Duckworth R."/>
            <person name="Johnson A."/>
            <person name="Loviza R."/>
            <person name="Walstead R."/>
            <person name="Shah Z."/>
            <person name="Kiflezghi M."/>
            <person name="Wade K."/>
            <person name="Ball S.L."/>
            <person name="Bradley K.W."/>
            <person name="Asai D.J."/>
            <person name="Bowman C.A."/>
            <person name="Russell D.A."/>
            <person name="Pope W.H."/>
            <person name="Jacobs-Sera D."/>
            <person name="Hendrix R.W."/>
            <person name="Hatfull G.F."/>
        </authorList>
    </citation>
    <scope>NUCLEOTIDE SEQUENCE [LARGE SCALE GENOMIC DNA]</scope>
    <source>
        <strain evidence="3 4">DSM 27648</strain>
    </source>
</reference>
<dbReference type="Gene3D" id="3.30.200.20">
    <property type="entry name" value="Phosphorylase Kinase, domain 1"/>
    <property type="match status" value="1"/>
</dbReference>
<dbReference type="InterPro" id="IPR008271">
    <property type="entry name" value="Ser/Thr_kinase_AS"/>
</dbReference>
<dbReference type="OrthoDB" id="9779541at2"/>
<dbReference type="KEGG" id="llu:AKJ09_01418"/>
<dbReference type="PROSITE" id="PS50011">
    <property type="entry name" value="PROTEIN_KINASE_DOM"/>
    <property type="match status" value="1"/>
</dbReference>
<evidence type="ECO:0000313" key="3">
    <source>
        <dbReference type="EMBL" id="AKU94754.1"/>
    </source>
</evidence>
<keyword evidence="3" id="KW-0808">Transferase</keyword>
<evidence type="ECO:0000259" key="2">
    <source>
        <dbReference type="PROSITE" id="PS50011"/>
    </source>
</evidence>
<dbReference type="GO" id="GO:0004674">
    <property type="term" value="F:protein serine/threonine kinase activity"/>
    <property type="evidence" value="ECO:0007669"/>
    <property type="project" value="UniProtKB-KW"/>
</dbReference>
<dbReference type="Pfam" id="PF00069">
    <property type="entry name" value="Pkinase"/>
    <property type="match status" value="1"/>
</dbReference>
<keyword evidence="4" id="KW-1185">Reference proteome</keyword>
<dbReference type="PANTHER" id="PTHR24348">
    <property type="entry name" value="SERINE/THREONINE-PROTEIN KINASE UNC-51-RELATED"/>
    <property type="match status" value="1"/>
</dbReference>
<evidence type="ECO:0000313" key="4">
    <source>
        <dbReference type="Proteomes" id="UP000064967"/>
    </source>
</evidence>
<dbReference type="PROSITE" id="PS00108">
    <property type="entry name" value="PROTEIN_KINASE_ST"/>
    <property type="match status" value="1"/>
</dbReference>
<sequence length="339" mass="36901">MDACPSEEELLEVLDSSGPTRPQEAKKRVFAHVDRCAMCRELVASFVKDTRPNAAGHKPAEALETLGPGQTIGRYVLVRCLGVGGAGVVWEGHDGSHAFALKVLRHSASHNVRRHRREARIAMTLQHPNIVPVHEVFDDRALGPVLVMPLLGGETFEKVLGRAGKLSLEHTVAYLLPVLNAIAYAHAQGVVHRDLKPQNVFVQRDRISILDFGVAKLLEESSLAGSAITRTGELLGTPRYMAPEQIFGEQRIDARVDVWAVGVIAYRALSGDLPIAARTLGEVIKVHTRGAIVPLEQRAPELPRDVTNAVMHALQGEHAKRAPSVDGLGNVLSGYARYR</sequence>
<name>A0A0K1PNS8_9BACT</name>
<dbReference type="Proteomes" id="UP000064967">
    <property type="component" value="Chromosome"/>
</dbReference>
<dbReference type="SMART" id="SM00220">
    <property type="entry name" value="S_TKc"/>
    <property type="match status" value="1"/>
</dbReference>
<gene>
    <name evidence="3" type="ORF">AKJ09_01418</name>
</gene>
<dbReference type="SUPFAM" id="SSF56112">
    <property type="entry name" value="Protein kinase-like (PK-like)"/>
    <property type="match status" value="1"/>
</dbReference>
<feature type="region of interest" description="Disordered" evidence="1">
    <location>
        <begin position="1"/>
        <end position="25"/>
    </location>
</feature>
<dbReference type="Gene3D" id="1.10.510.10">
    <property type="entry name" value="Transferase(Phosphotransferase) domain 1"/>
    <property type="match status" value="1"/>
</dbReference>
<accession>A0A0K1PNS8</accession>
<protein>
    <submittedName>
        <fullName evidence="3">Serine/threonine protein kinase</fullName>
    </submittedName>
</protein>
<feature type="domain" description="Protein kinase" evidence="2">
    <location>
        <begin position="75"/>
        <end position="338"/>
    </location>
</feature>
<dbReference type="InterPro" id="IPR000719">
    <property type="entry name" value="Prot_kinase_dom"/>
</dbReference>
<keyword evidence="3" id="KW-0418">Kinase</keyword>
<proteinExistence type="predicted"/>
<feature type="compositionally biased region" description="Acidic residues" evidence="1">
    <location>
        <begin position="1"/>
        <end position="12"/>
    </location>
</feature>
<dbReference type="GO" id="GO:0005737">
    <property type="term" value="C:cytoplasm"/>
    <property type="evidence" value="ECO:0007669"/>
    <property type="project" value="TreeGrafter"/>
</dbReference>
<evidence type="ECO:0000256" key="1">
    <source>
        <dbReference type="SAM" id="MobiDB-lite"/>
    </source>
</evidence>
<dbReference type="EMBL" id="CP012333">
    <property type="protein sequence ID" value="AKU94754.1"/>
    <property type="molecule type" value="Genomic_DNA"/>
</dbReference>
<dbReference type="InterPro" id="IPR045269">
    <property type="entry name" value="Atg1-like"/>
</dbReference>
<dbReference type="AlphaFoldDB" id="A0A0K1PNS8"/>
<dbReference type="STRING" id="1391654.AKJ09_01418"/>
<dbReference type="CDD" id="cd14014">
    <property type="entry name" value="STKc_PknB_like"/>
    <property type="match status" value="1"/>
</dbReference>
<dbReference type="GO" id="GO:0005524">
    <property type="term" value="F:ATP binding"/>
    <property type="evidence" value="ECO:0007669"/>
    <property type="project" value="InterPro"/>
</dbReference>
<keyword evidence="3" id="KW-0723">Serine/threonine-protein kinase</keyword>
<dbReference type="InterPro" id="IPR011009">
    <property type="entry name" value="Kinase-like_dom_sf"/>
</dbReference>